<dbReference type="AlphaFoldDB" id="A0A8H4QNW3"/>
<keyword evidence="1" id="KW-0175">Coiled coil</keyword>
<organism evidence="2 3">
    <name type="scientific">Agrocybe pediades</name>
    <dbReference type="NCBI Taxonomy" id="84607"/>
    <lineage>
        <taxon>Eukaryota</taxon>
        <taxon>Fungi</taxon>
        <taxon>Dikarya</taxon>
        <taxon>Basidiomycota</taxon>
        <taxon>Agaricomycotina</taxon>
        <taxon>Agaricomycetes</taxon>
        <taxon>Agaricomycetidae</taxon>
        <taxon>Agaricales</taxon>
        <taxon>Agaricineae</taxon>
        <taxon>Strophariaceae</taxon>
        <taxon>Agrocybe</taxon>
    </lineage>
</organism>
<evidence type="ECO:0000313" key="3">
    <source>
        <dbReference type="Proteomes" id="UP000521872"/>
    </source>
</evidence>
<sequence>MTDDGFKLNIYYYSVDSAPPPLVVEIANKKSHAKHVTIASVVLENLTPTQKSGLTSESGDCFCFTSDPFIPESLSICNLPDGVKSLDVFLPAEKVVRDIMQRYHHLERSQDAMTKMLLQDKVLDPKEYSELKKTRRPDEIFMHAFLRLRKVASIDDFSSDWQNDDLAIYVLAEKLESAIQEVKKKEEEVHATKVANAAMEKEKNALSRRLKFVYETSKETENELKREVRTLEIRRLAQQKLDLEQEVASLSEEKKESVGEKERLTDALQQEKERTLAQTREIRRLQRTLFPVHLRCLIDNARKRLMKAVMGDLPKDYSWHKFIQQPHTSSSPMLQAYLRSRSITVSPLTPRDFETIYDKEGRDRLNEAVHEASPEELKFVVEIERNAEKKAVYQRLLEYQR</sequence>
<evidence type="ECO:0000313" key="2">
    <source>
        <dbReference type="EMBL" id="KAF4614253.1"/>
    </source>
</evidence>
<reference evidence="2 3" key="1">
    <citation type="submission" date="2019-12" db="EMBL/GenBank/DDBJ databases">
        <authorList>
            <person name="Floudas D."/>
            <person name="Bentzer J."/>
            <person name="Ahren D."/>
            <person name="Johansson T."/>
            <person name="Persson P."/>
            <person name="Tunlid A."/>
        </authorList>
    </citation>
    <scope>NUCLEOTIDE SEQUENCE [LARGE SCALE GENOMIC DNA]</scope>
    <source>
        <strain evidence="2 3">CBS 102.39</strain>
    </source>
</reference>
<name>A0A8H4QNW3_9AGAR</name>
<evidence type="ECO:0000256" key="1">
    <source>
        <dbReference type="SAM" id="Coils"/>
    </source>
</evidence>
<proteinExistence type="predicted"/>
<feature type="coiled-coil region" evidence="1">
    <location>
        <begin position="168"/>
        <end position="288"/>
    </location>
</feature>
<dbReference type="EMBL" id="JAACJL010000045">
    <property type="protein sequence ID" value="KAF4614253.1"/>
    <property type="molecule type" value="Genomic_DNA"/>
</dbReference>
<gene>
    <name evidence="2" type="ORF">D9613_008068</name>
</gene>
<comment type="caution">
    <text evidence="2">The sequence shown here is derived from an EMBL/GenBank/DDBJ whole genome shotgun (WGS) entry which is preliminary data.</text>
</comment>
<keyword evidence="3" id="KW-1185">Reference proteome</keyword>
<dbReference type="Proteomes" id="UP000521872">
    <property type="component" value="Unassembled WGS sequence"/>
</dbReference>
<accession>A0A8H4QNW3</accession>
<protein>
    <submittedName>
        <fullName evidence="2">Uncharacterized protein</fullName>
    </submittedName>
</protein>